<reference evidence="1" key="1">
    <citation type="journal article" date="2014" name="Front. Microbiol.">
        <title>High frequency of phylogenetically diverse reductive dehalogenase-homologous genes in deep subseafloor sedimentary metagenomes.</title>
        <authorList>
            <person name="Kawai M."/>
            <person name="Futagami T."/>
            <person name="Toyoda A."/>
            <person name="Takaki Y."/>
            <person name="Nishi S."/>
            <person name="Hori S."/>
            <person name="Arai W."/>
            <person name="Tsubouchi T."/>
            <person name="Morono Y."/>
            <person name="Uchiyama I."/>
            <person name="Ito T."/>
            <person name="Fujiyama A."/>
            <person name="Inagaki F."/>
            <person name="Takami H."/>
        </authorList>
    </citation>
    <scope>NUCLEOTIDE SEQUENCE</scope>
    <source>
        <strain evidence="1">Expedition CK06-06</strain>
    </source>
</reference>
<sequence length="42" mass="5138">IIVNHPKETNKDREMTQNLLRKYKPSIVWTNPWRKEYVIPNS</sequence>
<protein>
    <submittedName>
        <fullName evidence="1">Uncharacterized protein</fullName>
    </submittedName>
</protein>
<name>X1LM85_9ZZZZ</name>
<comment type="caution">
    <text evidence="1">The sequence shown here is derived from an EMBL/GenBank/DDBJ whole genome shotgun (WGS) entry which is preliminary data.</text>
</comment>
<accession>X1LM85</accession>
<dbReference type="EMBL" id="BARV01015841">
    <property type="protein sequence ID" value="GAI20213.1"/>
    <property type="molecule type" value="Genomic_DNA"/>
</dbReference>
<organism evidence="1">
    <name type="scientific">marine sediment metagenome</name>
    <dbReference type="NCBI Taxonomy" id="412755"/>
    <lineage>
        <taxon>unclassified sequences</taxon>
        <taxon>metagenomes</taxon>
        <taxon>ecological metagenomes</taxon>
    </lineage>
</organism>
<evidence type="ECO:0000313" key="1">
    <source>
        <dbReference type="EMBL" id="GAI20213.1"/>
    </source>
</evidence>
<feature type="non-terminal residue" evidence="1">
    <location>
        <position position="1"/>
    </location>
</feature>
<proteinExistence type="predicted"/>
<gene>
    <name evidence="1" type="ORF">S06H3_27321</name>
</gene>
<dbReference type="AlphaFoldDB" id="X1LM85"/>